<organism evidence="3 4">
    <name type="scientific">Neolewinella lacunae</name>
    <dbReference type="NCBI Taxonomy" id="1517758"/>
    <lineage>
        <taxon>Bacteria</taxon>
        <taxon>Pseudomonadati</taxon>
        <taxon>Bacteroidota</taxon>
        <taxon>Saprospiria</taxon>
        <taxon>Saprospirales</taxon>
        <taxon>Lewinellaceae</taxon>
        <taxon>Neolewinella</taxon>
    </lineage>
</organism>
<evidence type="ECO:0000313" key="4">
    <source>
        <dbReference type="Proteomes" id="UP000650081"/>
    </source>
</evidence>
<feature type="signal peptide" evidence="1">
    <location>
        <begin position="1"/>
        <end position="16"/>
    </location>
</feature>
<gene>
    <name evidence="3" type="ORF">H9S92_09775</name>
</gene>
<dbReference type="Proteomes" id="UP000650081">
    <property type="component" value="Unassembled WGS sequence"/>
</dbReference>
<sequence length="217" mass="24065">MLRFLLPFLLAGTAVAGQSADSTAVRRLDVGLSYAYWQHEVDFTPSAEVEALPGTTYGLALRYFDNRVVGFQAELNYVNAGWRETLDTNFTSLYERRTEYLELLLLTQLRIGRGVVQPILQAGPYFSVPLAEEESIPAEYVPGDGVLPEYYGFAFPFRLNYGLQAALGVNVALGPLTLQLEGRYLTGFNDVVKTGTTTAVISRRRGFGGRVGVLYRF</sequence>
<keyword evidence="4" id="KW-1185">Reference proteome</keyword>
<protein>
    <submittedName>
        <fullName evidence="3">PorT family protein</fullName>
    </submittedName>
</protein>
<evidence type="ECO:0000259" key="2">
    <source>
        <dbReference type="Pfam" id="PF13568"/>
    </source>
</evidence>
<accession>A0A923T8X8</accession>
<dbReference type="EMBL" id="JACSIT010000099">
    <property type="protein sequence ID" value="MBC6994453.1"/>
    <property type="molecule type" value="Genomic_DNA"/>
</dbReference>
<comment type="caution">
    <text evidence="3">The sequence shown here is derived from an EMBL/GenBank/DDBJ whole genome shotgun (WGS) entry which is preliminary data.</text>
</comment>
<dbReference type="Pfam" id="PF13568">
    <property type="entry name" value="OMP_b-brl_2"/>
    <property type="match status" value="1"/>
</dbReference>
<feature type="domain" description="Outer membrane protein beta-barrel" evidence="2">
    <location>
        <begin position="54"/>
        <end position="191"/>
    </location>
</feature>
<dbReference type="RefSeq" id="WP_187466529.1">
    <property type="nucleotide sequence ID" value="NZ_JACSIT010000099.1"/>
</dbReference>
<reference evidence="3" key="1">
    <citation type="submission" date="2020-08" db="EMBL/GenBank/DDBJ databases">
        <title>Lewinella bacteria from marine environments.</title>
        <authorList>
            <person name="Zhong Y."/>
        </authorList>
    </citation>
    <scope>NUCLEOTIDE SEQUENCE</scope>
    <source>
        <strain evidence="3">KCTC 42187</strain>
    </source>
</reference>
<name>A0A923T8X8_9BACT</name>
<feature type="chain" id="PRO_5037157645" evidence="1">
    <location>
        <begin position="17"/>
        <end position="217"/>
    </location>
</feature>
<evidence type="ECO:0000256" key="1">
    <source>
        <dbReference type="SAM" id="SignalP"/>
    </source>
</evidence>
<dbReference type="InterPro" id="IPR025665">
    <property type="entry name" value="Beta-barrel_OMP_2"/>
</dbReference>
<dbReference type="AlphaFoldDB" id="A0A923T8X8"/>
<evidence type="ECO:0000313" key="3">
    <source>
        <dbReference type="EMBL" id="MBC6994453.1"/>
    </source>
</evidence>
<proteinExistence type="predicted"/>
<keyword evidence="1" id="KW-0732">Signal</keyword>